<feature type="domain" description="TLDc" evidence="1">
    <location>
        <begin position="195"/>
        <end position="366"/>
    </location>
</feature>
<dbReference type="Proteomes" id="UP000266673">
    <property type="component" value="Unassembled WGS sequence"/>
</dbReference>
<dbReference type="OrthoDB" id="5430411at2759"/>
<dbReference type="Pfam" id="PF07534">
    <property type="entry name" value="TLD"/>
    <property type="match status" value="1"/>
</dbReference>
<comment type="caution">
    <text evidence="2">The sequence shown here is derived from an EMBL/GenBank/DDBJ whole genome shotgun (WGS) entry which is preliminary data.</text>
</comment>
<dbReference type="Gene3D" id="1.25.40.420">
    <property type="match status" value="1"/>
</dbReference>
<evidence type="ECO:0000259" key="1">
    <source>
        <dbReference type="PROSITE" id="PS51886"/>
    </source>
</evidence>
<dbReference type="InterPro" id="IPR006571">
    <property type="entry name" value="TLDc_dom"/>
</dbReference>
<dbReference type="InterPro" id="IPR011705">
    <property type="entry name" value="BACK"/>
</dbReference>
<name>A0A397W117_9GLOM</name>
<proteinExistence type="predicted"/>
<dbReference type="PROSITE" id="PS51886">
    <property type="entry name" value="TLDC"/>
    <property type="match status" value="1"/>
</dbReference>
<evidence type="ECO:0000313" key="3">
    <source>
        <dbReference type="Proteomes" id="UP000266673"/>
    </source>
</evidence>
<dbReference type="EMBL" id="QKWP01000084">
    <property type="protein sequence ID" value="RIB27898.1"/>
    <property type="molecule type" value="Genomic_DNA"/>
</dbReference>
<organism evidence="2 3">
    <name type="scientific">Gigaspora rosea</name>
    <dbReference type="NCBI Taxonomy" id="44941"/>
    <lineage>
        <taxon>Eukaryota</taxon>
        <taxon>Fungi</taxon>
        <taxon>Fungi incertae sedis</taxon>
        <taxon>Mucoromycota</taxon>
        <taxon>Glomeromycotina</taxon>
        <taxon>Glomeromycetes</taxon>
        <taxon>Diversisporales</taxon>
        <taxon>Gigasporaceae</taxon>
        <taxon>Gigaspora</taxon>
    </lineage>
</organism>
<protein>
    <recommendedName>
        <fullName evidence="1">TLDc domain-containing protein</fullName>
    </recommendedName>
</protein>
<keyword evidence="3" id="KW-1185">Reference proteome</keyword>
<evidence type="ECO:0000313" key="2">
    <source>
        <dbReference type="EMBL" id="RIB27898.1"/>
    </source>
</evidence>
<accession>A0A397W117</accession>
<sequence>MFPELVDHFQHILIDNNASWLRLNFSRVYQISFQSENFIDLQKFCNDIIVKHPRMIFDSDDFNILQENALIALLKNDNLQMEELEIWDKVILWGKAKTANLPPNLKEWTDDNFKALKNSLLNCLPHIRYFQISGEDVLKKIKPYRNILEENIWDDLMSKLIAPNLPITSLILPPRKKTTVQLPPRKVSIITPSSSIITLQHAAEISSWIDRRSAIYNDTEIPYEFKLLLRGSRDGFTGETFHRLCDNIPGTVVAAKVNGTDEILGGYNPLIWKVGNGYGEFATTADSFIFSLKNGNINKSILSRVTKTSNAIYYGSMSQGAWFSNSAFGCHNDANSWYHSSGYGYGPIRSINEWFSVDEYEVFQICKI</sequence>
<gene>
    <name evidence="2" type="ORF">C2G38_2060769</name>
</gene>
<dbReference type="Pfam" id="PF07707">
    <property type="entry name" value="BACK"/>
    <property type="match status" value="1"/>
</dbReference>
<dbReference type="AlphaFoldDB" id="A0A397W117"/>
<reference evidence="2 3" key="1">
    <citation type="submission" date="2018-06" db="EMBL/GenBank/DDBJ databases">
        <title>Comparative genomics reveals the genomic features of Rhizophagus irregularis, R. cerebriforme, R. diaphanum and Gigaspora rosea, and their symbiotic lifestyle signature.</title>
        <authorList>
            <person name="Morin E."/>
            <person name="San Clemente H."/>
            <person name="Chen E.C.H."/>
            <person name="De La Providencia I."/>
            <person name="Hainaut M."/>
            <person name="Kuo A."/>
            <person name="Kohler A."/>
            <person name="Murat C."/>
            <person name="Tang N."/>
            <person name="Roy S."/>
            <person name="Loubradou J."/>
            <person name="Henrissat B."/>
            <person name="Grigoriev I.V."/>
            <person name="Corradi N."/>
            <person name="Roux C."/>
            <person name="Martin F.M."/>
        </authorList>
    </citation>
    <scope>NUCLEOTIDE SEQUENCE [LARGE SCALE GENOMIC DNA]</scope>
    <source>
        <strain evidence="2 3">DAOM 194757</strain>
    </source>
</reference>